<feature type="transmembrane region" description="Helical" evidence="5">
    <location>
        <begin position="189"/>
        <end position="207"/>
    </location>
</feature>
<evidence type="ECO:0000256" key="4">
    <source>
        <dbReference type="ARBA" id="ARBA00023136"/>
    </source>
</evidence>
<feature type="transmembrane region" description="Helical" evidence="5">
    <location>
        <begin position="249"/>
        <end position="272"/>
    </location>
</feature>
<dbReference type="SMART" id="SM00679">
    <property type="entry name" value="CTNS"/>
    <property type="match status" value="2"/>
</dbReference>
<name>A0A0C3E9K4_9AGAM</name>
<evidence type="ECO:0008006" key="8">
    <source>
        <dbReference type="Google" id="ProtNLM"/>
    </source>
</evidence>
<dbReference type="HOGENOM" id="CLU_033734_2_0_1"/>
<evidence type="ECO:0000256" key="5">
    <source>
        <dbReference type="SAM" id="Phobius"/>
    </source>
</evidence>
<proteinExistence type="predicted"/>
<feature type="transmembrane region" description="Helical" evidence="5">
    <location>
        <begin position="15"/>
        <end position="34"/>
    </location>
</feature>
<reference evidence="6 7" key="1">
    <citation type="submission" date="2014-04" db="EMBL/GenBank/DDBJ databases">
        <authorList>
            <consortium name="DOE Joint Genome Institute"/>
            <person name="Kuo A."/>
            <person name="Kohler A."/>
            <person name="Nagy L.G."/>
            <person name="Floudas D."/>
            <person name="Copeland A."/>
            <person name="Barry K.W."/>
            <person name="Cichocki N."/>
            <person name="Veneault-Fourrey C."/>
            <person name="LaButti K."/>
            <person name="Lindquist E.A."/>
            <person name="Lipzen A."/>
            <person name="Lundell T."/>
            <person name="Morin E."/>
            <person name="Murat C."/>
            <person name="Sun H."/>
            <person name="Tunlid A."/>
            <person name="Henrissat B."/>
            <person name="Grigoriev I.V."/>
            <person name="Hibbett D.S."/>
            <person name="Martin F."/>
            <person name="Nordberg H.P."/>
            <person name="Cantor M.N."/>
            <person name="Hua S.X."/>
        </authorList>
    </citation>
    <scope>NUCLEOTIDE SEQUENCE [LARGE SCALE GENOMIC DNA]</scope>
    <source>
        <strain evidence="6 7">Foug A</strain>
    </source>
</reference>
<dbReference type="GO" id="GO:0016020">
    <property type="term" value="C:membrane"/>
    <property type="evidence" value="ECO:0007669"/>
    <property type="project" value="UniProtKB-SubCell"/>
</dbReference>
<keyword evidence="7" id="KW-1185">Reference proteome</keyword>
<dbReference type="PANTHER" id="PTHR16201">
    <property type="entry name" value="SEVEN TRANSMEMBRANE PROTEIN 1-RELATED"/>
    <property type="match status" value="1"/>
</dbReference>
<dbReference type="InterPro" id="IPR051415">
    <property type="entry name" value="LAAT-1"/>
</dbReference>
<dbReference type="Proteomes" id="UP000053989">
    <property type="component" value="Unassembled WGS sequence"/>
</dbReference>
<organism evidence="6 7">
    <name type="scientific">Scleroderma citrinum Foug A</name>
    <dbReference type="NCBI Taxonomy" id="1036808"/>
    <lineage>
        <taxon>Eukaryota</taxon>
        <taxon>Fungi</taxon>
        <taxon>Dikarya</taxon>
        <taxon>Basidiomycota</taxon>
        <taxon>Agaricomycotina</taxon>
        <taxon>Agaricomycetes</taxon>
        <taxon>Agaricomycetidae</taxon>
        <taxon>Boletales</taxon>
        <taxon>Sclerodermatineae</taxon>
        <taxon>Sclerodermataceae</taxon>
        <taxon>Scleroderma</taxon>
    </lineage>
</organism>
<evidence type="ECO:0000256" key="2">
    <source>
        <dbReference type="ARBA" id="ARBA00022692"/>
    </source>
</evidence>
<dbReference type="PANTHER" id="PTHR16201:SF11">
    <property type="entry name" value="PQ-LOOP REPEAT-CONTAINING PROTEIN"/>
    <property type="match status" value="1"/>
</dbReference>
<evidence type="ECO:0000313" key="6">
    <source>
        <dbReference type="EMBL" id="KIM64636.1"/>
    </source>
</evidence>
<sequence>MNLFTAETCYVESDWAGNALTALLISGTIVSYIPQHLRIIQAGTSIGFSPWFLLLGSTSSAAAVLNIITLQWPLLRCCSEVSLGKCIEITSGVLQVGCQWLMFVIILVLYMIYYPPHLKRVQLEIDAHDSHPAQRVQANLKSDEWRLSVIVSWATVVHLAFVTFATIFLLSTTETSPDPSVPRPREIQLWATFLGVSSGILAAVQYAPQLQRTYSLKLVGALSMPMMLIQSPGGFIMAASIAMKPGTDWTTWMMYAVAAIMQTILLVLCFAWKIRQRRLGIDDFGRPLGEPFSPCVEEEFPASVDEADIDAVEVRVLDESGEDTPLLKPYDKVTHKGGVLGWLERLRR</sequence>
<evidence type="ECO:0000313" key="7">
    <source>
        <dbReference type="Proteomes" id="UP000053989"/>
    </source>
</evidence>
<evidence type="ECO:0000256" key="3">
    <source>
        <dbReference type="ARBA" id="ARBA00022989"/>
    </source>
</evidence>
<dbReference type="AlphaFoldDB" id="A0A0C3E9K4"/>
<feature type="transmembrane region" description="Helical" evidence="5">
    <location>
        <begin position="46"/>
        <end position="72"/>
    </location>
</feature>
<dbReference type="OrthoDB" id="19344at2759"/>
<reference evidence="7" key="2">
    <citation type="submission" date="2015-01" db="EMBL/GenBank/DDBJ databases">
        <title>Evolutionary Origins and Diversification of the Mycorrhizal Mutualists.</title>
        <authorList>
            <consortium name="DOE Joint Genome Institute"/>
            <consortium name="Mycorrhizal Genomics Consortium"/>
            <person name="Kohler A."/>
            <person name="Kuo A."/>
            <person name="Nagy L.G."/>
            <person name="Floudas D."/>
            <person name="Copeland A."/>
            <person name="Barry K.W."/>
            <person name="Cichocki N."/>
            <person name="Veneault-Fourrey C."/>
            <person name="LaButti K."/>
            <person name="Lindquist E.A."/>
            <person name="Lipzen A."/>
            <person name="Lundell T."/>
            <person name="Morin E."/>
            <person name="Murat C."/>
            <person name="Riley R."/>
            <person name="Ohm R."/>
            <person name="Sun H."/>
            <person name="Tunlid A."/>
            <person name="Henrissat B."/>
            <person name="Grigoriev I.V."/>
            <person name="Hibbett D.S."/>
            <person name="Martin F."/>
        </authorList>
    </citation>
    <scope>NUCLEOTIDE SEQUENCE [LARGE SCALE GENOMIC DNA]</scope>
    <source>
        <strain evidence="7">Foug A</strain>
    </source>
</reference>
<keyword evidence="2 5" id="KW-0812">Transmembrane</keyword>
<dbReference type="Pfam" id="PF04193">
    <property type="entry name" value="PQ-loop"/>
    <property type="match status" value="2"/>
</dbReference>
<keyword evidence="4 5" id="KW-0472">Membrane</keyword>
<comment type="subcellular location">
    <subcellularLocation>
        <location evidence="1">Membrane</location>
        <topology evidence="1">Multi-pass membrane protein</topology>
    </subcellularLocation>
</comment>
<feature type="transmembrane region" description="Helical" evidence="5">
    <location>
        <begin position="92"/>
        <end position="113"/>
    </location>
</feature>
<dbReference type="EMBL" id="KN822027">
    <property type="protein sequence ID" value="KIM64636.1"/>
    <property type="molecule type" value="Genomic_DNA"/>
</dbReference>
<keyword evidence="3 5" id="KW-1133">Transmembrane helix</keyword>
<accession>A0A0C3E9K4</accession>
<gene>
    <name evidence="6" type="ORF">SCLCIDRAFT_1213138</name>
</gene>
<feature type="transmembrane region" description="Helical" evidence="5">
    <location>
        <begin position="219"/>
        <end position="243"/>
    </location>
</feature>
<dbReference type="Gene3D" id="1.20.1280.290">
    <property type="match status" value="1"/>
</dbReference>
<dbReference type="InParanoid" id="A0A0C3E9K4"/>
<dbReference type="InterPro" id="IPR006603">
    <property type="entry name" value="PQ-loop_rpt"/>
</dbReference>
<protein>
    <recommendedName>
        <fullName evidence="8">PQ loop repeat protein</fullName>
    </recommendedName>
</protein>
<evidence type="ECO:0000256" key="1">
    <source>
        <dbReference type="ARBA" id="ARBA00004141"/>
    </source>
</evidence>
<feature type="transmembrane region" description="Helical" evidence="5">
    <location>
        <begin position="147"/>
        <end position="169"/>
    </location>
</feature>